<gene>
    <name evidence="2" type="ORF">KB874_17945</name>
</gene>
<accession>A0A8J8B895</accession>
<dbReference type="RefSeq" id="WP_212537933.1">
    <property type="nucleotide sequence ID" value="NZ_JAGTUU010000007.1"/>
</dbReference>
<dbReference type="Proteomes" id="UP000681356">
    <property type="component" value="Unassembled WGS sequence"/>
</dbReference>
<dbReference type="PANTHER" id="PTHR30121:SF6">
    <property type="entry name" value="SLR6007 PROTEIN"/>
    <property type="match status" value="1"/>
</dbReference>
<dbReference type="AlphaFoldDB" id="A0A8J8B895"/>
<keyword evidence="2" id="KW-0547">Nucleotide-binding</keyword>
<dbReference type="Gene3D" id="3.40.50.300">
    <property type="entry name" value="P-loop containing nucleotide triphosphate hydrolases"/>
    <property type="match status" value="2"/>
</dbReference>
<protein>
    <submittedName>
        <fullName evidence="2">ATP-binding protein</fullName>
    </submittedName>
</protein>
<name>A0A8J8B895_9RHOB</name>
<dbReference type="GO" id="GO:0005524">
    <property type="term" value="F:ATP binding"/>
    <property type="evidence" value="ECO:0007669"/>
    <property type="project" value="UniProtKB-KW"/>
</dbReference>
<comment type="caution">
    <text evidence="2">The sequence shown here is derived from an EMBL/GenBank/DDBJ whole genome shotgun (WGS) entry which is preliminary data.</text>
</comment>
<reference evidence="2" key="1">
    <citation type="submission" date="2021-04" db="EMBL/GenBank/DDBJ databases">
        <authorList>
            <person name="Yoon J."/>
        </authorList>
    </citation>
    <scope>NUCLEOTIDE SEQUENCE</scope>
    <source>
        <strain evidence="2">KMU-90</strain>
    </source>
</reference>
<evidence type="ECO:0000313" key="3">
    <source>
        <dbReference type="Proteomes" id="UP000681356"/>
    </source>
</evidence>
<keyword evidence="2" id="KW-0067">ATP-binding</keyword>
<dbReference type="InterPro" id="IPR002789">
    <property type="entry name" value="HerA_central"/>
</dbReference>
<dbReference type="Pfam" id="PF01935">
    <property type="entry name" value="DUF87"/>
    <property type="match status" value="1"/>
</dbReference>
<feature type="domain" description="Helicase HerA central" evidence="1">
    <location>
        <begin position="33"/>
        <end position="240"/>
    </location>
</feature>
<dbReference type="PANTHER" id="PTHR30121">
    <property type="entry name" value="UNCHARACTERIZED PROTEIN YJGR-RELATED"/>
    <property type="match status" value="1"/>
</dbReference>
<keyword evidence="3" id="KW-1185">Reference proteome</keyword>
<dbReference type="EMBL" id="JAGTUU010000007">
    <property type="protein sequence ID" value="MBS0125971.1"/>
    <property type="molecule type" value="Genomic_DNA"/>
</dbReference>
<proteinExistence type="predicted"/>
<organism evidence="2 3">
    <name type="scientific">Thetidibacter halocola</name>
    <dbReference type="NCBI Taxonomy" id="2827239"/>
    <lineage>
        <taxon>Bacteria</taxon>
        <taxon>Pseudomonadati</taxon>
        <taxon>Pseudomonadota</taxon>
        <taxon>Alphaproteobacteria</taxon>
        <taxon>Rhodobacterales</taxon>
        <taxon>Roseobacteraceae</taxon>
        <taxon>Thetidibacter</taxon>
    </lineage>
</organism>
<evidence type="ECO:0000313" key="2">
    <source>
        <dbReference type="EMBL" id="MBS0125971.1"/>
    </source>
</evidence>
<dbReference type="InterPro" id="IPR027417">
    <property type="entry name" value="P-loop_NTPase"/>
</dbReference>
<dbReference type="SUPFAM" id="SSF52540">
    <property type="entry name" value="P-loop containing nucleoside triphosphate hydrolases"/>
    <property type="match status" value="1"/>
</dbReference>
<sequence length="407" mass="44516">MLHPRSPTTVLGLAHRHTGDFAFGLGAADRLLHCYVVGQTGTGKSTLLANMAIQDADQGTGFCLIDPHGDLAQGLAQEIGERTLYWNVADPESPLGYNPVTRTSPALRPLVASGLIDTLKKQWADAWGVRMEHLLRQALLVLLDQPRADLSDIMRLFLERDFRTEALGRVTDPQLLQFWQKEYPAMNYKTAGDGIAPIANKLGAFLSHPVVRKAICDPAEPLRLRKLMDDGRILIINLAKGRLGSDISDVMGGLLVSSLIHAAFTRQDQVKTNRRPFFLYFDEFHSFTSESVADLLSKTRKYRLGVILAQQHTTQGSPAVFNSVMGNVGTLITFRIGAGDAPVLSAQLGGVDPRDLINMPNHRAFVRMMIDGAPCRAFSMTTLPRVVRATPSGPGLHALTHSGMLVP</sequence>
<dbReference type="InterPro" id="IPR051162">
    <property type="entry name" value="T4SS_component"/>
</dbReference>
<evidence type="ECO:0000259" key="1">
    <source>
        <dbReference type="Pfam" id="PF01935"/>
    </source>
</evidence>